<dbReference type="PANTHER" id="PTHR24198">
    <property type="entry name" value="ANKYRIN REPEAT AND PROTEIN KINASE DOMAIN-CONTAINING PROTEIN"/>
    <property type="match status" value="1"/>
</dbReference>
<dbReference type="PANTHER" id="PTHR24198:SF165">
    <property type="entry name" value="ANKYRIN REPEAT-CONTAINING PROTEIN-RELATED"/>
    <property type="match status" value="1"/>
</dbReference>
<keyword evidence="4" id="KW-0732">Signal</keyword>
<sequence length="195" mass="20077">MACAALFALAASALTGGAQTTLGRRALLSSAAAAAVAPLQAAQAFNLPPLSEFDNPKARAAAAKQANPPLSEQQSAAFYAVSTGDQASLKLMVDGGWDLASAKDTAGKTVLHRAAQVGNDAAVETLLKAGSEVDAVTQWKETPLHMATRNGRLECVKLLTAAGAKVDKQTIGGDTPLVLAKKYRMKAVEDYLASL</sequence>
<dbReference type="Gene3D" id="1.25.40.20">
    <property type="entry name" value="Ankyrin repeat-containing domain"/>
    <property type="match status" value="2"/>
</dbReference>
<dbReference type="PROSITE" id="PS50088">
    <property type="entry name" value="ANK_REPEAT"/>
    <property type="match status" value="2"/>
</dbReference>
<dbReference type="InterPro" id="IPR036770">
    <property type="entry name" value="Ankyrin_rpt-contain_sf"/>
</dbReference>
<feature type="signal peptide" evidence="4">
    <location>
        <begin position="1"/>
        <end position="18"/>
    </location>
</feature>
<gene>
    <name evidence="5" type="ORF">Ctob_005050</name>
</gene>
<feature type="repeat" description="ANK" evidence="3">
    <location>
        <begin position="106"/>
        <end position="138"/>
    </location>
</feature>
<comment type="caution">
    <text evidence="5">The sequence shown here is derived from an EMBL/GenBank/DDBJ whole genome shotgun (WGS) entry which is preliminary data.</text>
</comment>
<evidence type="ECO:0000256" key="1">
    <source>
        <dbReference type="ARBA" id="ARBA00022737"/>
    </source>
</evidence>
<dbReference type="OrthoDB" id="10057496at2759"/>
<keyword evidence="1" id="KW-0677">Repeat</keyword>
<reference evidence="6" key="1">
    <citation type="journal article" date="2015" name="PLoS Genet.">
        <title>Genome Sequence and Transcriptome Analyses of Chrysochromulina tobin: Metabolic Tools for Enhanced Algal Fitness in the Prominent Order Prymnesiales (Haptophyceae).</title>
        <authorList>
            <person name="Hovde B.T."/>
            <person name="Deodato C.R."/>
            <person name="Hunsperger H.M."/>
            <person name="Ryken S.A."/>
            <person name="Yost W."/>
            <person name="Jha R.K."/>
            <person name="Patterson J."/>
            <person name="Monnat R.J. Jr."/>
            <person name="Barlow S.B."/>
            <person name="Starkenburg S.R."/>
            <person name="Cattolico R.A."/>
        </authorList>
    </citation>
    <scope>NUCLEOTIDE SEQUENCE</scope>
    <source>
        <strain evidence="6">CCMP291</strain>
    </source>
</reference>
<dbReference type="EMBL" id="JWZX01002434">
    <property type="protein sequence ID" value="KOO29310.1"/>
    <property type="molecule type" value="Genomic_DNA"/>
</dbReference>
<accession>A0A0M0JS28</accession>
<protein>
    <submittedName>
        <fullName evidence="5">Ankyrin repeat domain-containing protein 2</fullName>
    </submittedName>
</protein>
<evidence type="ECO:0000313" key="5">
    <source>
        <dbReference type="EMBL" id="KOO29310.1"/>
    </source>
</evidence>
<keyword evidence="2 3" id="KW-0040">ANK repeat</keyword>
<organism evidence="5 6">
    <name type="scientific">Chrysochromulina tobinii</name>
    <dbReference type="NCBI Taxonomy" id="1460289"/>
    <lineage>
        <taxon>Eukaryota</taxon>
        <taxon>Haptista</taxon>
        <taxon>Haptophyta</taxon>
        <taxon>Prymnesiophyceae</taxon>
        <taxon>Prymnesiales</taxon>
        <taxon>Chrysochromulinaceae</taxon>
        <taxon>Chrysochromulina</taxon>
    </lineage>
</organism>
<dbReference type="SUPFAM" id="SSF48403">
    <property type="entry name" value="Ankyrin repeat"/>
    <property type="match status" value="1"/>
</dbReference>
<evidence type="ECO:0000256" key="2">
    <source>
        <dbReference type="ARBA" id="ARBA00023043"/>
    </source>
</evidence>
<keyword evidence="6" id="KW-1185">Reference proteome</keyword>
<evidence type="ECO:0000256" key="4">
    <source>
        <dbReference type="SAM" id="SignalP"/>
    </source>
</evidence>
<feature type="repeat" description="ANK" evidence="3">
    <location>
        <begin position="139"/>
        <end position="171"/>
    </location>
</feature>
<dbReference type="AlphaFoldDB" id="A0A0M0JS28"/>
<name>A0A0M0JS28_9EUKA</name>
<dbReference type="InterPro" id="IPR002110">
    <property type="entry name" value="Ankyrin_rpt"/>
</dbReference>
<dbReference type="SMART" id="SM00248">
    <property type="entry name" value="ANK"/>
    <property type="match status" value="3"/>
</dbReference>
<evidence type="ECO:0000256" key="3">
    <source>
        <dbReference type="PROSITE-ProRule" id="PRU00023"/>
    </source>
</evidence>
<dbReference type="Pfam" id="PF12796">
    <property type="entry name" value="Ank_2"/>
    <property type="match status" value="1"/>
</dbReference>
<evidence type="ECO:0000313" key="6">
    <source>
        <dbReference type="Proteomes" id="UP000037460"/>
    </source>
</evidence>
<dbReference type="PROSITE" id="PS50297">
    <property type="entry name" value="ANK_REP_REGION"/>
    <property type="match status" value="2"/>
</dbReference>
<proteinExistence type="predicted"/>
<feature type="chain" id="PRO_5005602025" evidence="4">
    <location>
        <begin position="19"/>
        <end position="195"/>
    </location>
</feature>
<dbReference type="Proteomes" id="UP000037460">
    <property type="component" value="Unassembled WGS sequence"/>
</dbReference>